<dbReference type="AlphaFoldDB" id="G6XFN0"/>
<reference evidence="5 6" key="1">
    <citation type="submission" date="2011-10" db="EMBL/GenBank/DDBJ databases">
        <title>Genome sequence of Gluconobacter morbifer G707, isolated from Drosophila gut.</title>
        <authorList>
            <person name="Lee W.-J."/>
            <person name="Kim E.-K."/>
        </authorList>
    </citation>
    <scope>NUCLEOTIDE SEQUENCE [LARGE SCALE GENOMIC DNA]</scope>
    <source>
        <strain evidence="5 6">G707</strain>
    </source>
</reference>
<dbReference type="GO" id="GO:0005829">
    <property type="term" value="C:cytosol"/>
    <property type="evidence" value="ECO:0007669"/>
    <property type="project" value="TreeGrafter"/>
</dbReference>
<dbReference type="InterPro" id="IPR023186">
    <property type="entry name" value="IUNH"/>
</dbReference>
<dbReference type="InterPro" id="IPR036452">
    <property type="entry name" value="Ribo_hydro-like"/>
</dbReference>
<dbReference type="PANTHER" id="PTHR12304:SF25">
    <property type="entry name" value="INOSINE_URIDINE-PREFERRING NUCLEOSIDE HYDROLASE DOMAIN-CONTAINING PROTEIN"/>
    <property type="match status" value="1"/>
</dbReference>
<accession>G6XFN0</accession>
<dbReference type="STRING" id="1088869.GMO_02950"/>
<evidence type="ECO:0000313" key="5">
    <source>
        <dbReference type="EMBL" id="EHH68988.1"/>
    </source>
</evidence>
<dbReference type="Proteomes" id="UP000004949">
    <property type="component" value="Unassembled WGS sequence"/>
</dbReference>
<keyword evidence="2" id="KW-0326">Glycosidase</keyword>
<dbReference type="InterPro" id="IPR001910">
    <property type="entry name" value="Inosine/uridine_hydrolase_dom"/>
</dbReference>
<feature type="chain" id="PRO_5003489526" evidence="3">
    <location>
        <begin position="25"/>
        <end position="360"/>
    </location>
</feature>
<gene>
    <name evidence="5" type="ORF">GMO_02950</name>
</gene>
<dbReference type="RefSeq" id="WP_008850445.1">
    <property type="nucleotide sequence ID" value="NZ_AGQV01000001.1"/>
</dbReference>
<keyword evidence="6" id="KW-1185">Reference proteome</keyword>
<evidence type="ECO:0000313" key="6">
    <source>
        <dbReference type="Proteomes" id="UP000004949"/>
    </source>
</evidence>
<dbReference type="SMR" id="G6XFN0"/>
<dbReference type="GO" id="GO:0008477">
    <property type="term" value="F:purine nucleosidase activity"/>
    <property type="evidence" value="ECO:0007669"/>
    <property type="project" value="TreeGrafter"/>
</dbReference>
<protein>
    <submittedName>
        <fullName evidence="5">Nucleoside hydrolase</fullName>
    </submittedName>
</protein>
<dbReference type="OrthoDB" id="9797882at2"/>
<dbReference type="Gene3D" id="3.90.245.10">
    <property type="entry name" value="Ribonucleoside hydrolase-like"/>
    <property type="match status" value="1"/>
</dbReference>
<organism evidence="5 6">
    <name type="scientific">Gluconobacter morbifer G707</name>
    <dbReference type="NCBI Taxonomy" id="1088869"/>
    <lineage>
        <taxon>Bacteria</taxon>
        <taxon>Pseudomonadati</taxon>
        <taxon>Pseudomonadota</taxon>
        <taxon>Alphaproteobacteria</taxon>
        <taxon>Acetobacterales</taxon>
        <taxon>Acetobacteraceae</taxon>
        <taxon>Gluconobacter</taxon>
    </lineage>
</organism>
<evidence type="ECO:0000256" key="2">
    <source>
        <dbReference type="ARBA" id="ARBA00023295"/>
    </source>
</evidence>
<dbReference type="eggNOG" id="COG1957">
    <property type="taxonomic scope" value="Bacteria"/>
</dbReference>
<dbReference type="SUPFAM" id="SSF53590">
    <property type="entry name" value="Nucleoside hydrolase"/>
    <property type="match status" value="1"/>
</dbReference>
<dbReference type="GO" id="GO:0006152">
    <property type="term" value="P:purine nucleoside catabolic process"/>
    <property type="evidence" value="ECO:0007669"/>
    <property type="project" value="TreeGrafter"/>
</dbReference>
<evidence type="ECO:0000259" key="4">
    <source>
        <dbReference type="Pfam" id="PF01156"/>
    </source>
</evidence>
<proteinExistence type="predicted"/>
<feature type="domain" description="Inosine/uridine-preferring nucleoside hydrolase" evidence="4">
    <location>
        <begin position="38"/>
        <end position="346"/>
    </location>
</feature>
<evidence type="ECO:0000256" key="1">
    <source>
        <dbReference type="ARBA" id="ARBA00022801"/>
    </source>
</evidence>
<dbReference type="PANTHER" id="PTHR12304">
    <property type="entry name" value="INOSINE-URIDINE PREFERRING NUCLEOSIDE HYDROLASE"/>
    <property type="match status" value="1"/>
</dbReference>
<keyword evidence="1 5" id="KW-0378">Hydrolase</keyword>
<dbReference type="Pfam" id="PF01156">
    <property type="entry name" value="IU_nuc_hydro"/>
    <property type="match status" value="1"/>
</dbReference>
<dbReference type="EMBL" id="AGQV01000001">
    <property type="protein sequence ID" value="EHH68988.1"/>
    <property type="molecule type" value="Genomic_DNA"/>
</dbReference>
<dbReference type="PATRIC" id="fig|1088869.3.peg.298"/>
<sequence length="360" mass="38641">MRHFILSALSAVCALTGLAAAASAAPAYFIQDNDYLGPGGSDIQSIIPLLNRPGVELLGATVTMGDDWENAESAHIRRFLEIAHQTQVPVADGATLPLVNSVAATRLREQQFGIVPWKGAWGGTGSIAHVPATQPPLGDMPDGRPHLAADPLPAALFLIRAVHAHPHQVTIVATGPLTNLALAIRLDPTFAETARQLVFMGGLLDSSMMSVTGNANYASDFNMITDPEAAHITLTAPWPSITCVGNVSNDIMMTHDLMDRIDSHHTPVTDYLKRFYAALPLWDELTSAIAVDPTLVTKSVTAYMDIDTRDGMDYGHAHVWPDSTAPKGMGLRKVKIVQSVDTTRFLNAFVTQAQNVMGTH</sequence>
<feature type="signal peptide" evidence="3">
    <location>
        <begin position="1"/>
        <end position="24"/>
    </location>
</feature>
<evidence type="ECO:0000256" key="3">
    <source>
        <dbReference type="SAM" id="SignalP"/>
    </source>
</evidence>
<comment type="caution">
    <text evidence="5">The sequence shown here is derived from an EMBL/GenBank/DDBJ whole genome shotgun (WGS) entry which is preliminary data.</text>
</comment>
<keyword evidence="3" id="KW-0732">Signal</keyword>
<name>G6XFN0_9PROT</name>